<evidence type="ECO:0000256" key="3">
    <source>
        <dbReference type="ARBA" id="ARBA00023163"/>
    </source>
</evidence>
<evidence type="ECO:0000256" key="5">
    <source>
        <dbReference type="SAM" id="MobiDB-lite"/>
    </source>
</evidence>
<keyword evidence="8" id="KW-1185">Reference proteome</keyword>
<evidence type="ECO:0000256" key="1">
    <source>
        <dbReference type="ARBA" id="ARBA00004123"/>
    </source>
</evidence>
<feature type="compositionally biased region" description="Basic residues" evidence="5">
    <location>
        <begin position="178"/>
        <end position="191"/>
    </location>
</feature>
<evidence type="ECO:0000256" key="2">
    <source>
        <dbReference type="ARBA" id="ARBA00023015"/>
    </source>
</evidence>
<feature type="compositionally biased region" description="Low complexity" evidence="5">
    <location>
        <begin position="201"/>
        <end position="211"/>
    </location>
</feature>
<dbReference type="PROSITE" id="PS51821">
    <property type="entry name" value="VELVET"/>
    <property type="match status" value="1"/>
</dbReference>
<evidence type="ECO:0000256" key="4">
    <source>
        <dbReference type="ARBA" id="ARBA00023242"/>
    </source>
</evidence>
<evidence type="ECO:0000313" key="7">
    <source>
        <dbReference type="EMBL" id="KAJ1930478.1"/>
    </source>
</evidence>
<dbReference type="GO" id="GO:0005634">
    <property type="term" value="C:nucleus"/>
    <property type="evidence" value="ECO:0007669"/>
    <property type="project" value="UniProtKB-SubCell"/>
</dbReference>
<sequence>MEPTTPSALSRGSDDFFAYQFTDIVQNDRRRDQIRDPCNLLHVPLLFVRDHSGVNVTSFEHSPYYFMFATLTTEDGSKEIHILPDYQTHIIRGSVVSSIYFARDTDDVEGAFFLFPDISVRVEGTYRLKFSLFEIVGNVVYFCKSCISSPFTIYSAKKFPGMDPSTALSQAFAKQGLKVRMRSENRRKKSHPSVDDDDGGASDAGPSAGAVMSYYPPEDGETTHYAKPGASSIDASPNFPLPDSGTSYRPGLAAFTRHDHRYVREPPPGPPAHGGAQYANYSPRYERGPAPPTIQLDGQVTKRIRSEGKPRPLGDPWRPAGPTHSLSNPISPRPLSPTISQTGEAPPPLGRLRSINHLLRDGVRDAGVTLPPLRHPPSPAGASTTFRPPLPPPSRRWESPALGPQLPDPDPPAHPGPHRLGSEAGTDRYAPYSVRRPEMSTASSPNGPVLPHSPHLPVSTYPPTRSRLSPHAPEVPPRYGHSYSEENLAVYRREGAYHRPAEPTSGGWPRPPYYPASGPVSPAPWSGRHFPPPPAATVGPPSAGHLASEVDAMGLHTPEYRPRHADPAVGREYYVPSVPVSAHHYPPTSQQHPHIPVTSPQSTGNTVPATEAGQPHGRYPHYRP</sequence>
<dbReference type="PANTHER" id="PTHR33572:SF18">
    <property type="entry name" value="SPORE DEVELOPMENT REGULATOR VOSA"/>
    <property type="match status" value="1"/>
</dbReference>
<dbReference type="Pfam" id="PF11754">
    <property type="entry name" value="Velvet"/>
    <property type="match status" value="1"/>
</dbReference>
<keyword evidence="4" id="KW-0539">Nucleus</keyword>
<name>A0A9W8AJ75_9FUNG</name>
<evidence type="ECO:0000313" key="8">
    <source>
        <dbReference type="Proteomes" id="UP001150569"/>
    </source>
</evidence>
<organism evidence="7 8">
    <name type="scientific">Tieghemiomyces parasiticus</name>
    <dbReference type="NCBI Taxonomy" id="78921"/>
    <lineage>
        <taxon>Eukaryota</taxon>
        <taxon>Fungi</taxon>
        <taxon>Fungi incertae sedis</taxon>
        <taxon>Zoopagomycota</taxon>
        <taxon>Kickxellomycotina</taxon>
        <taxon>Dimargaritomycetes</taxon>
        <taxon>Dimargaritales</taxon>
        <taxon>Dimargaritaceae</taxon>
        <taxon>Tieghemiomyces</taxon>
    </lineage>
</organism>
<keyword evidence="2" id="KW-0805">Transcription regulation</keyword>
<protein>
    <recommendedName>
        <fullName evidence="6">Velvet domain-containing protein</fullName>
    </recommendedName>
</protein>
<reference evidence="7" key="1">
    <citation type="submission" date="2022-07" db="EMBL/GenBank/DDBJ databases">
        <title>Phylogenomic reconstructions and comparative analyses of Kickxellomycotina fungi.</title>
        <authorList>
            <person name="Reynolds N.K."/>
            <person name="Stajich J.E."/>
            <person name="Barry K."/>
            <person name="Grigoriev I.V."/>
            <person name="Crous P."/>
            <person name="Smith M.E."/>
        </authorList>
    </citation>
    <scope>NUCLEOTIDE SEQUENCE</scope>
    <source>
        <strain evidence="7">RSA 861</strain>
    </source>
</reference>
<dbReference type="InterPro" id="IPR021740">
    <property type="entry name" value="Velvet"/>
</dbReference>
<dbReference type="InterPro" id="IPR037525">
    <property type="entry name" value="Velvet_dom"/>
</dbReference>
<feature type="domain" description="Velvet" evidence="6">
    <location>
        <begin position="1"/>
        <end position="182"/>
    </location>
</feature>
<feature type="region of interest" description="Disordered" evidence="5">
    <location>
        <begin position="304"/>
        <end position="352"/>
    </location>
</feature>
<keyword evidence="3" id="KW-0804">Transcription</keyword>
<comment type="subcellular location">
    <subcellularLocation>
        <location evidence="1">Nucleus</location>
    </subcellularLocation>
</comment>
<dbReference type="EMBL" id="JANBPT010000006">
    <property type="protein sequence ID" value="KAJ1930478.1"/>
    <property type="molecule type" value="Genomic_DNA"/>
</dbReference>
<feature type="compositionally biased region" description="Pro residues" evidence="5">
    <location>
        <begin position="406"/>
        <end position="415"/>
    </location>
</feature>
<dbReference type="Gene3D" id="2.60.40.3960">
    <property type="entry name" value="Velvet domain"/>
    <property type="match status" value="1"/>
</dbReference>
<dbReference type="InterPro" id="IPR038491">
    <property type="entry name" value="Velvet_dom_sf"/>
</dbReference>
<dbReference type="AlphaFoldDB" id="A0A9W8AJ75"/>
<gene>
    <name evidence="7" type="ORF">IWQ60_000263</name>
</gene>
<proteinExistence type="predicted"/>
<feature type="region of interest" description="Disordered" evidence="5">
    <location>
        <begin position="178"/>
        <end position="247"/>
    </location>
</feature>
<dbReference type="PANTHER" id="PTHR33572">
    <property type="entry name" value="SPORE DEVELOPMENT REGULATOR VOSA"/>
    <property type="match status" value="1"/>
</dbReference>
<dbReference type="Proteomes" id="UP001150569">
    <property type="component" value="Unassembled WGS sequence"/>
</dbReference>
<feature type="region of interest" description="Disordered" evidence="5">
    <location>
        <begin position="367"/>
        <end position="481"/>
    </location>
</feature>
<accession>A0A9W8AJ75</accession>
<comment type="caution">
    <text evidence="7">The sequence shown here is derived from an EMBL/GenBank/DDBJ whole genome shotgun (WGS) entry which is preliminary data.</text>
</comment>
<feature type="compositionally biased region" description="Polar residues" evidence="5">
    <location>
        <begin position="587"/>
        <end position="608"/>
    </location>
</feature>
<evidence type="ECO:0000259" key="6">
    <source>
        <dbReference type="PROSITE" id="PS51821"/>
    </source>
</evidence>
<dbReference type="OrthoDB" id="5599552at2759"/>
<feature type="region of interest" description="Disordered" evidence="5">
    <location>
        <begin position="579"/>
        <end position="624"/>
    </location>
</feature>